<keyword evidence="3" id="KW-0862">Zinc</keyword>
<dbReference type="RefSeq" id="XP_023350122.1">
    <property type="nucleotide sequence ID" value="XM_023494354.2"/>
</dbReference>
<dbReference type="PANTHER" id="PTHR20922:SF13">
    <property type="entry name" value="DNL-TYPE ZINC FINGER PROTEIN"/>
    <property type="match status" value="1"/>
</dbReference>
<feature type="domain" description="DNL-type" evidence="6">
    <location>
        <begin position="72"/>
        <end position="169"/>
    </location>
</feature>
<dbReference type="GO" id="GO:0051087">
    <property type="term" value="F:protein-folding chaperone binding"/>
    <property type="evidence" value="ECO:0007669"/>
    <property type="project" value="TreeGrafter"/>
</dbReference>
<evidence type="ECO:0000256" key="5">
    <source>
        <dbReference type="SAM" id="MobiDB-lite"/>
    </source>
</evidence>
<protein>
    <submittedName>
        <fullName evidence="7">DNL-type zinc finger</fullName>
    </submittedName>
</protein>
<evidence type="ECO:0000256" key="1">
    <source>
        <dbReference type="ARBA" id="ARBA00022723"/>
    </source>
</evidence>
<dbReference type="CTD" id="728489"/>
<dbReference type="PANTHER" id="PTHR20922">
    <property type="entry name" value="DNL-TYPE ZINC FINGER PROTEIN"/>
    <property type="match status" value="1"/>
</dbReference>
<dbReference type="GO" id="GO:0005739">
    <property type="term" value="C:mitochondrion"/>
    <property type="evidence" value="ECO:0007669"/>
    <property type="project" value="TreeGrafter"/>
</dbReference>
<dbReference type="GO" id="GO:0050821">
    <property type="term" value="P:protein stabilization"/>
    <property type="evidence" value="ECO:0007669"/>
    <property type="project" value="TreeGrafter"/>
</dbReference>
<evidence type="ECO:0000256" key="4">
    <source>
        <dbReference type="PROSITE-ProRule" id="PRU00834"/>
    </source>
</evidence>
<dbReference type="Ensembl" id="ENSSHAT00000052517.1">
    <property type="protein sequence ID" value="ENSSHAP00000025090.1"/>
    <property type="gene ID" value="ENSSHAG00000020982.1"/>
</dbReference>
<evidence type="ECO:0000313" key="7">
    <source>
        <dbReference type="Ensembl" id="ENSSHAP00000025090.1"/>
    </source>
</evidence>
<dbReference type="KEGG" id="shr:100931271"/>
<dbReference type="InterPro" id="IPR024158">
    <property type="entry name" value="Mt_import_TIM15"/>
</dbReference>
<dbReference type="GeneID" id="100931271"/>
<keyword evidence="2 4" id="KW-0863">Zinc-finger</keyword>
<feature type="region of interest" description="Disordered" evidence="5">
    <location>
        <begin position="156"/>
        <end position="186"/>
    </location>
</feature>
<feature type="region of interest" description="Disordered" evidence="5">
    <location>
        <begin position="16"/>
        <end position="45"/>
    </location>
</feature>
<evidence type="ECO:0000313" key="8">
    <source>
        <dbReference type="Proteomes" id="UP000007648"/>
    </source>
</evidence>
<evidence type="ECO:0000259" key="6">
    <source>
        <dbReference type="PROSITE" id="PS51501"/>
    </source>
</evidence>
<dbReference type="PROSITE" id="PS51501">
    <property type="entry name" value="ZF_DNL"/>
    <property type="match status" value="1"/>
</dbReference>
<keyword evidence="1" id="KW-0479">Metal-binding</keyword>
<dbReference type="OrthoDB" id="512667at2759"/>
<feature type="compositionally biased region" description="Polar residues" evidence="5">
    <location>
        <begin position="18"/>
        <end position="28"/>
    </location>
</feature>
<sequence>MQRAATWGWRLGRLVRTSGKSSGPSTPQGCVRGSFGKRRPWSGPAGGLRCWQRPLSSGPGSGPGSAAELGRVQASHYQLVYTCKVCWTRSTKKISKLAYHKGVVIVRCPSCQNHHIIADNLGWFSDLEGKKNIEEILAARGEKVRRVTGEEILEIVSEAEAGPQSASPSEGESNSDPTDATKKDPA</sequence>
<dbReference type="Proteomes" id="UP000007648">
    <property type="component" value="Unassembled WGS sequence"/>
</dbReference>
<accession>A0A7N4UY86</accession>
<reference evidence="7 8" key="1">
    <citation type="journal article" date="2011" name="Proc. Natl. Acad. Sci. U.S.A.">
        <title>Genetic diversity and population structure of the endangered marsupial Sarcophilus harrisii (Tasmanian devil).</title>
        <authorList>
            <person name="Miller W."/>
            <person name="Hayes V.M."/>
            <person name="Ratan A."/>
            <person name="Petersen D.C."/>
            <person name="Wittekindt N.E."/>
            <person name="Miller J."/>
            <person name="Walenz B."/>
            <person name="Knight J."/>
            <person name="Qi J."/>
            <person name="Zhao F."/>
            <person name="Wang Q."/>
            <person name="Bedoya-Reina O.C."/>
            <person name="Katiyar N."/>
            <person name="Tomsho L.P."/>
            <person name="Kasson L.M."/>
            <person name="Hardie R.A."/>
            <person name="Woodbridge P."/>
            <person name="Tindall E.A."/>
            <person name="Bertelsen M.F."/>
            <person name="Dixon D."/>
            <person name="Pyecroft S."/>
            <person name="Helgen K.M."/>
            <person name="Lesk A.M."/>
            <person name="Pringle T.H."/>
            <person name="Patterson N."/>
            <person name="Zhang Y."/>
            <person name="Kreiss A."/>
            <person name="Woods G.M."/>
            <person name="Jones M.E."/>
            <person name="Schuster S.C."/>
        </authorList>
    </citation>
    <scope>NUCLEOTIDE SEQUENCE [LARGE SCALE GENOMIC DNA]</scope>
</reference>
<reference evidence="7" key="3">
    <citation type="submission" date="2025-09" db="UniProtKB">
        <authorList>
            <consortium name="Ensembl"/>
        </authorList>
    </citation>
    <scope>IDENTIFICATION</scope>
</reference>
<reference evidence="7" key="2">
    <citation type="submission" date="2025-08" db="UniProtKB">
        <authorList>
            <consortium name="Ensembl"/>
        </authorList>
    </citation>
    <scope>IDENTIFICATION</scope>
</reference>
<dbReference type="FunCoup" id="A0A7N4UY86">
    <property type="interactions" value="877"/>
</dbReference>
<dbReference type="GO" id="GO:0008270">
    <property type="term" value="F:zinc ion binding"/>
    <property type="evidence" value="ECO:0007669"/>
    <property type="project" value="UniProtKB-KW"/>
</dbReference>
<evidence type="ECO:0000256" key="3">
    <source>
        <dbReference type="ARBA" id="ARBA00022833"/>
    </source>
</evidence>
<dbReference type="InParanoid" id="A0A7N4UY86"/>
<name>A0A7N4UY86_SARHA</name>
<feature type="compositionally biased region" description="Polar residues" evidence="5">
    <location>
        <begin position="164"/>
        <end position="178"/>
    </location>
</feature>
<keyword evidence="8" id="KW-1185">Reference proteome</keyword>
<dbReference type="GeneTree" id="ENSGT00390000008220"/>
<dbReference type="InterPro" id="IPR007853">
    <property type="entry name" value="Znf_DNL-typ"/>
</dbReference>
<dbReference type="GO" id="GO:0006457">
    <property type="term" value="P:protein folding"/>
    <property type="evidence" value="ECO:0007669"/>
    <property type="project" value="TreeGrafter"/>
</dbReference>
<dbReference type="Pfam" id="PF05180">
    <property type="entry name" value="zf-DNL"/>
    <property type="match status" value="1"/>
</dbReference>
<dbReference type="AlphaFoldDB" id="A0A7N4UY86"/>
<organism evidence="7 8">
    <name type="scientific">Sarcophilus harrisii</name>
    <name type="common">Tasmanian devil</name>
    <name type="synonym">Sarcophilus laniarius</name>
    <dbReference type="NCBI Taxonomy" id="9305"/>
    <lineage>
        <taxon>Eukaryota</taxon>
        <taxon>Metazoa</taxon>
        <taxon>Chordata</taxon>
        <taxon>Craniata</taxon>
        <taxon>Vertebrata</taxon>
        <taxon>Euteleostomi</taxon>
        <taxon>Mammalia</taxon>
        <taxon>Metatheria</taxon>
        <taxon>Dasyuromorphia</taxon>
        <taxon>Dasyuridae</taxon>
        <taxon>Sarcophilus</taxon>
    </lineage>
</organism>
<evidence type="ECO:0000256" key="2">
    <source>
        <dbReference type="ARBA" id="ARBA00022771"/>
    </source>
</evidence>
<gene>
    <name evidence="7" type="primary">DNLZ</name>
</gene>
<dbReference type="GO" id="GO:0030150">
    <property type="term" value="P:protein import into mitochondrial matrix"/>
    <property type="evidence" value="ECO:0007669"/>
    <property type="project" value="TreeGrafter"/>
</dbReference>
<proteinExistence type="predicted"/>